<feature type="non-terminal residue" evidence="1">
    <location>
        <position position="1"/>
    </location>
</feature>
<proteinExistence type="predicted"/>
<reference evidence="1" key="1">
    <citation type="submission" date="2022-07" db="EMBL/GenBank/DDBJ databases">
        <title>Enhanced cultured diversity of the mouse gut microbiota enables custom-made synthetic communities.</title>
        <authorList>
            <person name="Afrizal A."/>
        </authorList>
    </citation>
    <scope>NUCLEOTIDE SEQUENCE</scope>
    <source>
        <strain evidence="1">DSM 29186</strain>
    </source>
</reference>
<keyword evidence="2" id="KW-1185">Reference proteome</keyword>
<protein>
    <submittedName>
        <fullName evidence="1">Uncharacterized protein</fullName>
    </submittedName>
</protein>
<evidence type="ECO:0000313" key="1">
    <source>
        <dbReference type="EMBL" id="MCR1823811.1"/>
    </source>
</evidence>
<accession>A0A9X2MCQ9</accession>
<dbReference type="Proteomes" id="UP001140817">
    <property type="component" value="Unassembled WGS sequence"/>
</dbReference>
<organism evidence="1 2">
    <name type="scientific">Terrisporobacter muris</name>
    <dbReference type="NCBI Taxonomy" id="2963284"/>
    <lineage>
        <taxon>Bacteria</taxon>
        <taxon>Bacillati</taxon>
        <taxon>Bacillota</taxon>
        <taxon>Clostridia</taxon>
        <taxon>Peptostreptococcales</taxon>
        <taxon>Peptostreptococcaceae</taxon>
        <taxon>Terrisporobacter</taxon>
    </lineage>
</organism>
<gene>
    <name evidence="1" type="ORF">NSA58_13530</name>
</gene>
<comment type="caution">
    <text evidence="1">The sequence shown here is derived from an EMBL/GenBank/DDBJ whole genome shotgun (WGS) entry which is preliminary data.</text>
</comment>
<sequence length="234" mass="27533">YTFSFPPANFPFLSSLTVSYTPTFTFFKADVNTLSGAKLDQNNVKENDKALGFCNARMGFNKGELHIYRNRLEFICKNGIEKMYYCNLKTVKKSFGSIDLKTIDGKYETLSVQDRMDELVKFLNEQIIYSKENSQNIEVNKDTTIKIDESNIYEKIRKHLKEKDGKVHIVMINSQIDFSREEFECSSKYTNEIDRVLSSMQDEGYEIIDVKYDIRKDSDGRSYYDYYRTLIMYR</sequence>
<dbReference type="RefSeq" id="WP_257560568.1">
    <property type="nucleotide sequence ID" value="NZ_JANKBY010000194.1"/>
</dbReference>
<evidence type="ECO:0000313" key="2">
    <source>
        <dbReference type="Proteomes" id="UP001140817"/>
    </source>
</evidence>
<name>A0A9X2MCQ9_9FIRM</name>
<dbReference type="AlphaFoldDB" id="A0A9X2MCQ9"/>
<dbReference type="EMBL" id="JANKBY010000194">
    <property type="protein sequence ID" value="MCR1823811.1"/>
    <property type="molecule type" value="Genomic_DNA"/>
</dbReference>